<dbReference type="RefSeq" id="XP_044661935.1">
    <property type="nucleotide sequence ID" value="XM_044806000.1"/>
</dbReference>
<name>A0A9P3FH75_9PEZI</name>
<reference evidence="1 2" key="1">
    <citation type="submission" date="2021-01" db="EMBL/GenBank/DDBJ databases">
        <title>Cercospora kikuchii MAFF 305040 whole genome shotgun sequence.</title>
        <authorList>
            <person name="Kashiwa T."/>
            <person name="Suzuki T."/>
        </authorList>
    </citation>
    <scope>NUCLEOTIDE SEQUENCE [LARGE SCALE GENOMIC DNA]</scope>
    <source>
        <strain evidence="1 2">MAFF 305040</strain>
    </source>
</reference>
<dbReference type="AlphaFoldDB" id="A0A9P3FH75"/>
<gene>
    <name evidence="1" type="ORF">CKM354_001053900</name>
</gene>
<keyword evidence="2" id="KW-1185">Reference proteome</keyword>
<organism evidence="1 2">
    <name type="scientific">Cercospora kikuchii</name>
    <dbReference type="NCBI Taxonomy" id="84275"/>
    <lineage>
        <taxon>Eukaryota</taxon>
        <taxon>Fungi</taxon>
        <taxon>Dikarya</taxon>
        <taxon>Ascomycota</taxon>
        <taxon>Pezizomycotina</taxon>
        <taxon>Dothideomycetes</taxon>
        <taxon>Dothideomycetidae</taxon>
        <taxon>Mycosphaerellales</taxon>
        <taxon>Mycosphaerellaceae</taxon>
        <taxon>Cercospora</taxon>
    </lineage>
</organism>
<evidence type="ECO:0008006" key="3">
    <source>
        <dbReference type="Google" id="ProtNLM"/>
    </source>
</evidence>
<protein>
    <recommendedName>
        <fullName evidence="3">F-box domain-containing protein</fullName>
    </recommendedName>
</protein>
<dbReference type="OrthoDB" id="3849578at2759"/>
<evidence type="ECO:0000313" key="1">
    <source>
        <dbReference type="EMBL" id="GIZ47448.1"/>
    </source>
</evidence>
<dbReference type="Proteomes" id="UP000825890">
    <property type="component" value="Unassembled WGS sequence"/>
</dbReference>
<accession>A0A9P3FH75</accession>
<comment type="caution">
    <text evidence="1">The sequence shown here is derived from an EMBL/GenBank/DDBJ whole genome shotgun (WGS) entry which is preliminary data.</text>
</comment>
<proteinExistence type="predicted"/>
<evidence type="ECO:0000313" key="2">
    <source>
        <dbReference type="Proteomes" id="UP000825890"/>
    </source>
</evidence>
<dbReference type="GeneID" id="68296114"/>
<sequence length="262" mass="30091">MSLLTLPAELRLRIYDYLPDLQPNRIETLTAYSNLTPAISRVNVLLRHETLGIFTTNSNFTIAMDDRHQFWLKRLTTWMNSLSPGPLSRVRSLQLSRHWNIPAPMRWQGHSGFYVRIERPKLKKEVKTFPISTPSSTDSFPSAWSNRFVKPVREEAGNWTVTAGTYPVSKDLQGMRLESVELLAKVIRQYFAATWHGSDADEEEEIEIGLKREDVLFLLQAMDIIAVYQNNPLVGSGPGQHRRAWLMMREKLNVLEHGFVAA</sequence>
<dbReference type="EMBL" id="BOLY01000007">
    <property type="protein sequence ID" value="GIZ47448.1"/>
    <property type="molecule type" value="Genomic_DNA"/>
</dbReference>